<proteinExistence type="predicted"/>
<protein>
    <submittedName>
        <fullName evidence="3">Uncharacterized protein</fullName>
    </submittedName>
</protein>
<sequence length="434" mass="46355">MTRKTRGKRFADDESDLEELGREGNPNARERRERVVFPQMPRWLYRVILILLISVAGLLVWFNRDNLSPQNIGGWIQSKVVGMGMGDGYPAVLDNGRNVAPGNFFAADKNVAVVSDTSVTLLNSTAKELVRRQHSFSNPVAKVWGQRVLVYNLGGTGYQVESISRAGERRIADAEILAGAIAGNGRVALATESQGYYSRMTVYGENGKAFYTYDFSEYYITHIALNRSGTRAAVAGVAAKNGAMVSVVYLFDFGSPKPVSQLVYKDNLMLSLDYGQNGVIVAVGDRLTSVISESGEKTDYSYGSQSYLAGAVDNGRTALLLSPYANADSASLVLLDAKGRQVSSVPLGQNAGGVSLYGDTAAVLLADETIRAYTASGGALKGTCGAGKDARALTLRDESSVYILGFSEIRLEHFTSQEGQNTAQNAAGGAASGS</sequence>
<keyword evidence="2" id="KW-0812">Transmembrane</keyword>
<dbReference type="InterPro" id="IPR011044">
    <property type="entry name" value="Quino_amine_DH_bsu"/>
</dbReference>
<dbReference type="Pfam" id="PF18975">
    <property type="entry name" value="DUF5711"/>
    <property type="match status" value="1"/>
</dbReference>
<dbReference type="RefSeq" id="WP_326840317.1">
    <property type="nucleotide sequence ID" value="NZ_SVNY01000003.1"/>
</dbReference>
<evidence type="ECO:0000313" key="4">
    <source>
        <dbReference type="Proteomes" id="UP000754750"/>
    </source>
</evidence>
<dbReference type="Proteomes" id="UP000754750">
    <property type="component" value="Unassembled WGS sequence"/>
</dbReference>
<feature type="transmembrane region" description="Helical" evidence="2">
    <location>
        <begin position="43"/>
        <end position="62"/>
    </location>
</feature>
<dbReference type="SUPFAM" id="SSF50969">
    <property type="entry name" value="YVTN repeat-like/Quinoprotein amine dehydrogenase"/>
    <property type="match status" value="1"/>
</dbReference>
<evidence type="ECO:0000256" key="2">
    <source>
        <dbReference type="SAM" id="Phobius"/>
    </source>
</evidence>
<evidence type="ECO:0000313" key="3">
    <source>
        <dbReference type="EMBL" id="MBE6833356.1"/>
    </source>
</evidence>
<organism evidence="3 4">
    <name type="scientific">Faecalispora sporosphaeroides</name>
    <dbReference type="NCBI Taxonomy" id="1549"/>
    <lineage>
        <taxon>Bacteria</taxon>
        <taxon>Bacillati</taxon>
        <taxon>Bacillota</taxon>
        <taxon>Clostridia</taxon>
        <taxon>Eubacteriales</taxon>
        <taxon>Oscillospiraceae</taxon>
        <taxon>Faecalispora</taxon>
    </lineage>
</organism>
<gene>
    <name evidence="3" type="ORF">E7512_07205</name>
</gene>
<reference evidence="3" key="1">
    <citation type="submission" date="2019-04" db="EMBL/GenBank/DDBJ databases">
        <title>Evolution of Biomass-Degrading Anaerobic Consortia Revealed by Metagenomics.</title>
        <authorList>
            <person name="Peng X."/>
        </authorList>
    </citation>
    <scope>NUCLEOTIDE SEQUENCE</scope>
    <source>
        <strain evidence="3">SIG551</strain>
    </source>
</reference>
<dbReference type="EMBL" id="SVNY01000003">
    <property type="protein sequence ID" value="MBE6833356.1"/>
    <property type="molecule type" value="Genomic_DNA"/>
</dbReference>
<feature type="region of interest" description="Disordered" evidence="1">
    <location>
        <begin position="1"/>
        <end position="25"/>
    </location>
</feature>
<name>A0A928Q3W6_9FIRM</name>
<keyword evidence="2" id="KW-0472">Membrane</keyword>
<keyword evidence="2" id="KW-1133">Transmembrane helix</keyword>
<comment type="caution">
    <text evidence="3">The sequence shown here is derived from an EMBL/GenBank/DDBJ whole genome shotgun (WGS) entry which is preliminary data.</text>
</comment>
<dbReference type="AlphaFoldDB" id="A0A928Q3W6"/>
<accession>A0A928Q3W6</accession>
<evidence type="ECO:0000256" key="1">
    <source>
        <dbReference type="SAM" id="MobiDB-lite"/>
    </source>
</evidence>
<dbReference type="InterPro" id="IPR043765">
    <property type="entry name" value="DUF5711"/>
</dbReference>